<reference evidence="1 2" key="1">
    <citation type="submission" date="2020-03" db="EMBL/GenBank/DDBJ databases">
        <title>Soil Listeria distribution.</title>
        <authorList>
            <person name="Liao J."/>
            <person name="Wiedmann M."/>
        </authorList>
    </citation>
    <scope>NUCLEOTIDE SEQUENCE [LARGE SCALE GENOMIC DNA]</scope>
    <source>
        <strain evidence="1 2">FSL L7-1547</strain>
    </source>
</reference>
<protein>
    <submittedName>
        <fullName evidence="1">Uncharacterized protein</fullName>
    </submittedName>
</protein>
<name>A0A7X0XEK3_9LIST</name>
<organism evidence="1 2">
    <name type="scientific">Listeria booriae</name>
    <dbReference type="NCBI Taxonomy" id="1552123"/>
    <lineage>
        <taxon>Bacteria</taxon>
        <taxon>Bacillati</taxon>
        <taxon>Bacillota</taxon>
        <taxon>Bacilli</taxon>
        <taxon>Bacillales</taxon>
        <taxon>Listeriaceae</taxon>
        <taxon>Listeria</taxon>
    </lineage>
</organism>
<dbReference type="EMBL" id="JAASTX010000018">
    <property type="protein sequence ID" value="MBC1492774.1"/>
    <property type="molecule type" value="Genomic_DNA"/>
</dbReference>
<dbReference type="Proteomes" id="UP000533953">
    <property type="component" value="Unassembled WGS sequence"/>
</dbReference>
<dbReference type="RefSeq" id="WP_185417976.1">
    <property type="nucleotide sequence ID" value="NZ_JAASTX010000018.1"/>
</dbReference>
<evidence type="ECO:0000313" key="1">
    <source>
        <dbReference type="EMBL" id="MBC1492774.1"/>
    </source>
</evidence>
<sequence length="131" mass="15555">MYRYDDYAKQEMKRLERQMKNEDGKLTAHQIKQLEMAHTAVAKEADKQALKRDSKRLIQQHLSEVEEILERKRRLFREIYEDLTHVQNALHGSLEGKTGQQVEQWLKSQVSFGFPISESYYSEVQNSIKLK</sequence>
<dbReference type="AlphaFoldDB" id="A0A7X0XEK3"/>
<proteinExistence type="predicted"/>
<accession>A0A7X0XEK3</accession>
<evidence type="ECO:0000313" key="2">
    <source>
        <dbReference type="Proteomes" id="UP000533953"/>
    </source>
</evidence>
<comment type="caution">
    <text evidence="1">The sequence shown here is derived from an EMBL/GenBank/DDBJ whole genome shotgun (WGS) entry which is preliminary data.</text>
</comment>
<gene>
    <name evidence="1" type="ORF">HCI99_13200</name>
</gene>